<proteinExistence type="predicted"/>
<protein>
    <submittedName>
        <fullName evidence="2">Uncharacterized protein YpiB (UPF0302 family)</fullName>
    </submittedName>
</protein>
<dbReference type="SMART" id="SM00914">
    <property type="entry name" value="IDEAL"/>
    <property type="match status" value="1"/>
</dbReference>
<dbReference type="InterPro" id="IPR027393">
    <property type="entry name" value="Virus_scaffolding_prot_C"/>
</dbReference>
<reference evidence="2 3" key="1">
    <citation type="submission" date="2021-03" db="EMBL/GenBank/DDBJ databases">
        <title>Genomic Encyclopedia of Type Strains, Phase IV (KMG-IV): sequencing the most valuable type-strain genomes for metagenomic binning, comparative biology and taxonomic classification.</title>
        <authorList>
            <person name="Goeker M."/>
        </authorList>
    </citation>
    <scope>NUCLEOTIDE SEQUENCE [LARGE SCALE GENOMIC DNA]</scope>
    <source>
        <strain evidence="2 3">DSM 26806</strain>
    </source>
</reference>
<dbReference type="Gene3D" id="4.10.810.10">
    <property type="entry name" value="Virus Scaffolding Protein, Chain A"/>
    <property type="match status" value="1"/>
</dbReference>
<name>A0ABS4JG53_9BACL</name>
<dbReference type="Pfam" id="PF08858">
    <property type="entry name" value="IDEAL"/>
    <property type="match status" value="1"/>
</dbReference>
<keyword evidence="3" id="KW-1185">Reference proteome</keyword>
<sequence length="60" mass="7013">MDQMKVSYEVMLSLAAEMVWDEALRRHRAEKIHYEIDTALAQGDKSAFCQLTNELRALER</sequence>
<dbReference type="InterPro" id="IPR014957">
    <property type="entry name" value="IDEAL_dom"/>
</dbReference>
<comment type="caution">
    <text evidence="2">The sequence shown here is derived from an EMBL/GenBank/DDBJ whole genome shotgun (WGS) entry which is preliminary data.</text>
</comment>
<evidence type="ECO:0000259" key="1">
    <source>
        <dbReference type="SMART" id="SM00914"/>
    </source>
</evidence>
<dbReference type="RefSeq" id="WP_209858964.1">
    <property type="nucleotide sequence ID" value="NZ_JAGGLD010000001.1"/>
</dbReference>
<feature type="domain" description="IDEAL" evidence="1">
    <location>
        <begin position="19"/>
        <end position="55"/>
    </location>
</feature>
<accession>A0ABS4JG53</accession>
<organism evidence="2 3">
    <name type="scientific">Paenibacillus shirakamiensis</name>
    <dbReference type="NCBI Taxonomy" id="1265935"/>
    <lineage>
        <taxon>Bacteria</taxon>
        <taxon>Bacillati</taxon>
        <taxon>Bacillota</taxon>
        <taxon>Bacilli</taxon>
        <taxon>Bacillales</taxon>
        <taxon>Paenibacillaceae</taxon>
        <taxon>Paenibacillus</taxon>
    </lineage>
</organism>
<evidence type="ECO:0000313" key="3">
    <source>
        <dbReference type="Proteomes" id="UP001519288"/>
    </source>
</evidence>
<gene>
    <name evidence="2" type="ORF">J2Z69_000578</name>
</gene>
<dbReference type="Proteomes" id="UP001519288">
    <property type="component" value="Unassembled WGS sequence"/>
</dbReference>
<dbReference type="EMBL" id="JAGGLD010000001">
    <property type="protein sequence ID" value="MBP1999559.1"/>
    <property type="molecule type" value="Genomic_DNA"/>
</dbReference>
<evidence type="ECO:0000313" key="2">
    <source>
        <dbReference type="EMBL" id="MBP1999559.1"/>
    </source>
</evidence>